<dbReference type="Gramene" id="KVI12357">
    <property type="protein sequence ID" value="KVI12357"/>
    <property type="gene ID" value="Ccrd_009239"/>
</dbReference>
<feature type="compositionally biased region" description="Gly residues" evidence="9">
    <location>
        <begin position="16"/>
        <end position="27"/>
    </location>
</feature>
<dbReference type="InterPro" id="IPR053793">
    <property type="entry name" value="PB1-like"/>
</dbReference>
<comment type="function">
    <text evidence="8">Aux/IAA proteins are short-lived transcriptional factors that function as repressors of early auxin response genes at low auxin concentrations.</text>
</comment>
<evidence type="ECO:0000313" key="11">
    <source>
        <dbReference type="EMBL" id="KVI12357.1"/>
    </source>
</evidence>
<reference evidence="11 12" key="1">
    <citation type="journal article" date="2016" name="Sci. Rep.">
        <title>The genome sequence of the outbreeding globe artichoke constructed de novo incorporating a phase-aware low-pass sequencing strategy of F1 progeny.</title>
        <authorList>
            <person name="Scaglione D."/>
            <person name="Reyes-Chin-Wo S."/>
            <person name="Acquadro A."/>
            <person name="Froenicke L."/>
            <person name="Portis E."/>
            <person name="Beitel C."/>
            <person name="Tirone M."/>
            <person name="Mauro R."/>
            <person name="Lo Monaco A."/>
            <person name="Mauromicale G."/>
            <person name="Faccioli P."/>
            <person name="Cattivelli L."/>
            <person name="Rieseberg L."/>
            <person name="Michelmore R."/>
            <person name="Lanteri S."/>
        </authorList>
    </citation>
    <scope>NUCLEOTIDE SEQUENCE [LARGE SCALE GENOMIC DNA]</scope>
    <source>
        <strain evidence="11">2C</strain>
    </source>
</reference>
<evidence type="ECO:0000256" key="4">
    <source>
        <dbReference type="ARBA" id="ARBA00023015"/>
    </source>
</evidence>
<dbReference type="GO" id="GO:0000976">
    <property type="term" value="F:transcription cis-regulatory region binding"/>
    <property type="evidence" value="ECO:0007669"/>
    <property type="project" value="EnsemblPlants"/>
</dbReference>
<evidence type="ECO:0000256" key="5">
    <source>
        <dbReference type="ARBA" id="ARBA00023163"/>
    </source>
</evidence>
<evidence type="ECO:0000256" key="8">
    <source>
        <dbReference type="RuleBase" id="RU004549"/>
    </source>
</evidence>
<dbReference type="PANTHER" id="PTHR31734">
    <property type="entry name" value="AUXIN-RESPONSIVE PROTEIN IAA17"/>
    <property type="match status" value="1"/>
</dbReference>
<keyword evidence="3 8" id="KW-0678">Repressor</keyword>
<keyword evidence="6 8" id="KW-0539">Nucleus</keyword>
<dbReference type="STRING" id="59895.A0A103YNJ1"/>
<comment type="caution">
    <text evidence="11">The sequence shown here is derived from an EMBL/GenBank/DDBJ whole genome shotgun (WGS) entry which is preliminary data.</text>
</comment>
<dbReference type="OrthoDB" id="773336at2759"/>
<dbReference type="AlphaFoldDB" id="A0A103YNJ1"/>
<dbReference type="Proteomes" id="UP000243975">
    <property type="component" value="Unassembled WGS sequence"/>
</dbReference>
<keyword evidence="7 8" id="KW-0927">Auxin signaling pathway</keyword>
<dbReference type="EMBL" id="LEKV01000006">
    <property type="protein sequence ID" value="KVI12357.1"/>
    <property type="molecule type" value="Genomic_DNA"/>
</dbReference>
<keyword evidence="4 8" id="KW-0805">Transcription regulation</keyword>
<dbReference type="InterPro" id="IPR003311">
    <property type="entry name" value="AUX_IAA"/>
</dbReference>
<dbReference type="PANTHER" id="PTHR31734:SF253">
    <property type="entry name" value="AUXIN-RESPONSIVE PROTEIN"/>
    <property type="match status" value="1"/>
</dbReference>
<name>A0A103YNJ1_CYNCS</name>
<organism evidence="11 12">
    <name type="scientific">Cynara cardunculus var. scolymus</name>
    <name type="common">Globe artichoke</name>
    <name type="synonym">Cynara scolymus</name>
    <dbReference type="NCBI Taxonomy" id="59895"/>
    <lineage>
        <taxon>Eukaryota</taxon>
        <taxon>Viridiplantae</taxon>
        <taxon>Streptophyta</taxon>
        <taxon>Embryophyta</taxon>
        <taxon>Tracheophyta</taxon>
        <taxon>Spermatophyta</taxon>
        <taxon>Magnoliopsida</taxon>
        <taxon>eudicotyledons</taxon>
        <taxon>Gunneridae</taxon>
        <taxon>Pentapetalae</taxon>
        <taxon>asterids</taxon>
        <taxon>campanulids</taxon>
        <taxon>Asterales</taxon>
        <taxon>Asteraceae</taxon>
        <taxon>Carduoideae</taxon>
        <taxon>Cardueae</taxon>
        <taxon>Carduinae</taxon>
        <taxon>Cynara</taxon>
    </lineage>
</organism>
<evidence type="ECO:0000259" key="10">
    <source>
        <dbReference type="PROSITE" id="PS51745"/>
    </source>
</evidence>
<evidence type="ECO:0000256" key="1">
    <source>
        <dbReference type="ARBA" id="ARBA00004123"/>
    </source>
</evidence>
<evidence type="ECO:0000256" key="9">
    <source>
        <dbReference type="SAM" id="MobiDB-lite"/>
    </source>
</evidence>
<comment type="similarity">
    <text evidence="2 8">Belongs to the Aux/IAA family.</text>
</comment>
<feature type="region of interest" description="Disordered" evidence="9">
    <location>
        <begin position="16"/>
        <end position="35"/>
    </location>
</feature>
<gene>
    <name evidence="11" type="ORF">Ccrd_009239</name>
</gene>
<evidence type="ECO:0000256" key="6">
    <source>
        <dbReference type="ARBA" id="ARBA00023242"/>
    </source>
</evidence>
<keyword evidence="12" id="KW-1185">Reference proteome</keyword>
<dbReference type="Gene3D" id="3.10.20.90">
    <property type="entry name" value="Phosphatidylinositol 3-kinase Catalytic Subunit, Chain A, domain 1"/>
    <property type="match status" value="1"/>
</dbReference>
<feature type="domain" description="PB1" evidence="10">
    <location>
        <begin position="157"/>
        <end position="250"/>
    </location>
</feature>
<evidence type="ECO:0000256" key="7">
    <source>
        <dbReference type="ARBA" id="ARBA00023294"/>
    </source>
</evidence>
<evidence type="ECO:0000256" key="2">
    <source>
        <dbReference type="ARBA" id="ARBA00006728"/>
    </source>
</evidence>
<keyword evidence="5 8" id="KW-0804">Transcription</keyword>
<dbReference type="SUPFAM" id="SSF54277">
    <property type="entry name" value="CAD &amp; PB1 domains"/>
    <property type="match status" value="1"/>
</dbReference>
<dbReference type="InterPro" id="IPR033389">
    <property type="entry name" value="AUX/IAA_dom"/>
</dbReference>
<dbReference type="Pfam" id="PF02309">
    <property type="entry name" value="AUX_IAA"/>
    <property type="match status" value="1"/>
</dbReference>
<comment type="subcellular location">
    <subcellularLocation>
        <location evidence="1 8">Nucleus</location>
    </subcellularLocation>
</comment>
<protein>
    <recommendedName>
        <fullName evidence="8">Auxin-responsive protein</fullName>
    </recommendedName>
</protein>
<dbReference type="OMA" id="EDMFCRS"/>
<dbReference type="GO" id="GO:0042802">
    <property type="term" value="F:identical protein binding"/>
    <property type="evidence" value="ECO:0007669"/>
    <property type="project" value="EnsemblPlants"/>
</dbReference>
<evidence type="ECO:0000313" key="12">
    <source>
        <dbReference type="Proteomes" id="UP000243975"/>
    </source>
</evidence>
<dbReference type="GO" id="GO:0009734">
    <property type="term" value="P:auxin-activated signaling pathway"/>
    <property type="evidence" value="ECO:0007669"/>
    <property type="project" value="UniProtKB-UniRule"/>
</dbReference>
<evidence type="ECO:0000256" key="3">
    <source>
        <dbReference type="ARBA" id="ARBA00022491"/>
    </source>
</evidence>
<sequence length="255" mass="27125">MDGTLGLLGGIHGGADGGGGGDGGGVPSCGSILTNSKEDDTMNDQDMLAEVSSSYPVDDDLELGLGLRIGGGGSNAIQEGSRILRPNSCSSSSSSSSVNITNSSIAGFKKSAIDSVSPPNAASVVGWPPIRRAHRMPILANRIKSERKEYSSRAKSYLSVKVNMDGTLIGRKVDLNAHNSYETLARTLENMFYGRLSNTETIGRSRLLSGTSEFVLTYEDKDGDCMLVGDVPWQMFVSSVKRLRILRSPKSRNCI</sequence>
<accession>A0A103YNJ1</accession>
<comment type="subunit">
    <text evidence="8">Homodimers and heterodimers.</text>
</comment>
<dbReference type="PROSITE" id="PS51745">
    <property type="entry name" value="PB1"/>
    <property type="match status" value="1"/>
</dbReference>
<dbReference type="GO" id="GO:0005634">
    <property type="term" value="C:nucleus"/>
    <property type="evidence" value="ECO:0007669"/>
    <property type="project" value="UniProtKB-SubCell"/>
</dbReference>
<proteinExistence type="inferred from homology"/>
<dbReference type="GO" id="GO:0006355">
    <property type="term" value="P:regulation of DNA-templated transcription"/>
    <property type="evidence" value="ECO:0007669"/>
    <property type="project" value="InterPro"/>
</dbReference>